<keyword evidence="2" id="KW-0472">Membrane</keyword>
<evidence type="ECO:0000256" key="2">
    <source>
        <dbReference type="SAM" id="Phobius"/>
    </source>
</evidence>
<reference evidence="3" key="1">
    <citation type="submission" date="2023-06" db="EMBL/GenBank/DDBJ databases">
        <title>Genome-scale phylogeny and comparative genomics of the fungal order Sordariales.</title>
        <authorList>
            <consortium name="Lawrence Berkeley National Laboratory"/>
            <person name="Hensen N."/>
            <person name="Bonometti L."/>
            <person name="Westerberg I."/>
            <person name="Brannstrom I.O."/>
            <person name="Guillou S."/>
            <person name="Cros-Aarteil S."/>
            <person name="Calhoun S."/>
            <person name="Haridas S."/>
            <person name="Kuo A."/>
            <person name="Mondo S."/>
            <person name="Pangilinan J."/>
            <person name="Riley R."/>
            <person name="LaButti K."/>
            <person name="Andreopoulos B."/>
            <person name="Lipzen A."/>
            <person name="Chen C."/>
            <person name="Yanf M."/>
            <person name="Daum C."/>
            <person name="Ng V."/>
            <person name="Clum A."/>
            <person name="Steindorff A."/>
            <person name="Ohm R."/>
            <person name="Martin F."/>
            <person name="Silar P."/>
            <person name="Natvig D."/>
            <person name="Lalanne C."/>
            <person name="Gautier V."/>
            <person name="Ament-velasquez S.L."/>
            <person name="Kruys A."/>
            <person name="Hutchinson M.I."/>
            <person name="Powell A.J."/>
            <person name="Barry K."/>
            <person name="Miller A.N."/>
            <person name="Grigoriev I.V."/>
            <person name="Debuchy R."/>
            <person name="Gladieux P."/>
            <person name="Thoren M.H."/>
            <person name="Johannesson H."/>
        </authorList>
    </citation>
    <scope>NUCLEOTIDE SEQUENCE</scope>
    <source>
        <strain evidence="3">SMH2392-1A</strain>
    </source>
</reference>
<comment type="caution">
    <text evidence="3">The sequence shown here is derived from an EMBL/GenBank/DDBJ whole genome shotgun (WGS) entry which is preliminary data.</text>
</comment>
<sequence>MDHYVVTDTDLQAPATVKGNAYFRFRPTTRIDDFQLDLLVKVAFEVLPRLEMPADEPIYPSGPRKLHKRRGQERENKKWAARGQASYARSDGVYGQINCFLYKTPANFIGGHDSQGGGADYLEALTGWKKTTANGLQTFWPTIEKQQVAGTDCDILILCDNQIIGQGLWGWLVYKLMFGTVLNFRIDSFSWRSTTRFVVLVLFTFLCAFGAASRISSQDVFGGTLLDKISQEVNRQFSLGKEFYALPLEEKLKYHNHDDLVRGEYNGYRSSAPTRAHSPPEVVVKLLRLFALLLELPDEDQLVRNHLYDKGEDHLRYMHYAARSAEENEKPVAALQILNSEGNWKWIKPQDATITINTPNNHVALDPIQNSPLLTRLGLTTNAFTELGQHLITEGWVIVRRS</sequence>
<name>A0AA39ZQS1_9PEZI</name>
<evidence type="ECO:0000313" key="4">
    <source>
        <dbReference type="Proteomes" id="UP001172101"/>
    </source>
</evidence>
<keyword evidence="2" id="KW-1133">Transmembrane helix</keyword>
<dbReference type="RefSeq" id="XP_060289591.1">
    <property type="nucleotide sequence ID" value="XM_060440713.1"/>
</dbReference>
<organism evidence="3 4">
    <name type="scientific">Lasiosphaeria miniovina</name>
    <dbReference type="NCBI Taxonomy" id="1954250"/>
    <lineage>
        <taxon>Eukaryota</taxon>
        <taxon>Fungi</taxon>
        <taxon>Dikarya</taxon>
        <taxon>Ascomycota</taxon>
        <taxon>Pezizomycotina</taxon>
        <taxon>Sordariomycetes</taxon>
        <taxon>Sordariomycetidae</taxon>
        <taxon>Sordariales</taxon>
        <taxon>Lasiosphaeriaceae</taxon>
        <taxon>Lasiosphaeria</taxon>
    </lineage>
</organism>
<gene>
    <name evidence="3" type="ORF">B0T26DRAFT_682022</name>
</gene>
<evidence type="ECO:0000313" key="3">
    <source>
        <dbReference type="EMBL" id="KAK0701927.1"/>
    </source>
</evidence>
<keyword evidence="2" id="KW-0812">Transmembrane</keyword>
<dbReference type="GeneID" id="85323983"/>
<feature type="transmembrane region" description="Helical" evidence="2">
    <location>
        <begin position="168"/>
        <end position="185"/>
    </location>
</feature>
<dbReference type="AlphaFoldDB" id="A0AA39ZQS1"/>
<dbReference type="SUPFAM" id="SSF51197">
    <property type="entry name" value="Clavaminate synthase-like"/>
    <property type="match status" value="1"/>
</dbReference>
<protein>
    <submittedName>
        <fullName evidence="3">Uncharacterized protein</fullName>
    </submittedName>
</protein>
<evidence type="ECO:0000256" key="1">
    <source>
        <dbReference type="SAM" id="MobiDB-lite"/>
    </source>
</evidence>
<dbReference type="EMBL" id="JAUIRO010000009">
    <property type="protein sequence ID" value="KAK0701927.1"/>
    <property type="molecule type" value="Genomic_DNA"/>
</dbReference>
<proteinExistence type="predicted"/>
<feature type="region of interest" description="Disordered" evidence="1">
    <location>
        <begin position="58"/>
        <end position="78"/>
    </location>
</feature>
<dbReference type="Proteomes" id="UP001172101">
    <property type="component" value="Unassembled WGS sequence"/>
</dbReference>
<accession>A0AA39ZQS1</accession>
<feature type="transmembrane region" description="Helical" evidence="2">
    <location>
        <begin position="197"/>
        <end position="215"/>
    </location>
</feature>
<keyword evidence="4" id="KW-1185">Reference proteome</keyword>